<keyword evidence="3" id="KW-0804">Transcription</keyword>
<keyword evidence="4" id="KW-0539">Nucleus</keyword>
<feature type="region of interest" description="Disordered" evidence="5">
    <location>
        <begin position="174"/>
        <end position="215"/>
    </location>
</feature>
<feature type="compositionally biased region" description="Basic and acidic residues" evidence="5">
    <location>
        <begin position="373"/>
        <end position="384"/>
    </location>
</feature>
<proteinExistence type="predicted"/>
<dbReference type="SUPFAM" id="SSF101941">
    <property type="entry name" value="NAC domain"/>
    <property type="match status" value="1"/>
</dbReference>
<dbReference type="EMBL" id="PQIB02000012">
    <property type="protein sequence ID" value="RLM78751.1"/>
    <property type="molecule type" value="Genomic_DNA"/>
</dbReference>
<dbReference type="PROSITE" id="PS51005">
    <property type="entry name" value="NAC"/>
    <property type="match status" value="1"/>
</dbReference>
<keyword evidence="8" id="KW-1185">Reference proteome</keyword>
<keyword evidence="2" id="KW-0238">DNA-binding</keyword>
<dbReference type="STRING" id="4540.A0A3L6QDG4"/>
<dbReference type="GO" id="GO:0003677">
    <property type="term" value="F:DNA binding"/>
    <property type="evidence" value="ECO:0007669"/>
    <property type="project" value="UniProtKB-KW"/>
</dbReference>
<keyword evidence="1" id="KW-0805">Transcription regulation</keyword>
<dbReference type="PANTHER" id="PTHR31744">
    <property type="entry name" value="PROTEIN CUP-SHAPED COTYLEDON 2-RELATED"/>
    <property type="match status" value="1"/>
</dbReference>
<comment type="caution">
    <text evidence="7">The sequence shown here is derived from an EMBL/GenBank/DDBJ whole genome shotgun (WGS) entry which is preliminary data.</text>
</comment>
<dbReference type="OrthoDB" id="730183at2759"/>
<feature type="compositionally biased region" description="Basic and acidic residues" evidence="5">
    <location>
        <begin position="462"/>
        <end position="479"/>
    </location>
</feature>
<organism evidence="7 8">
    <name type="scientific">Panicum miliaceum</name>
    <name type="common">Proso millet</name>
    <name type="synonym">Broomcorn millet</name>
    <dbReference type="NCBI Taxonomy" id="4540"/>
    <lineage>
        <taxon>Eukaryota</taxon>
        <taxon>Viridiplantae</taxon>
        <taxon>Streptophyta</taxon>
        <taxon>Embryophyta</taxon>
        <taxon>Tracheophyta</taxon>
        <taxon>Spermatophyta</taxon>
        <taxon>Magnoliopsida</taxon>
        <taxon>Liliopsida</taxon>
        <taxon>Poales</taxon>
        <taxon>Poaceae</taxon>
        <taxon>PACMAD clade</taxon>
        <taxon>Panicoideae</taxon>
        <taxon>Panicodae</taxon>
        <taxon>Paniceae</taxon>
        <taxon>Panicinae</taxon>
        <taxon>Panicum</taxon>
        <taxon>Panicum sect. Panicum</taxon>
    </lineage>
</organism>
<dbReference type="Pfam" id="PF02365">
    <property type="entry name" value="NAM"/>
    <property type="match status" value="1"/>
</dbReference>
<evidence type="ECO:0000256" key="1">
    <source>
        <dbReference type="ARBA" id="ARBA00023015"/>
    </source>
</evidence>
<dbReference type="PANTHER" id="PTHR31744:SF80">
    <property type="entry name" value="NAC DOMAIN CONTAINING PROTEIN 74"/>
    <property type="match status" value="1"/>
</dbReference>
<name>A0A3L6QDG4_PANMI</name>
<evidence type="ECO:0000256" key="2">
    <source>
        <dbReference type="ARBA" id="ARBA00023125"/>
    </source>
</evidence>
<dbReference type="Gene3D" id="2.170.150.80">
    <property type="entry name" value="NAC domain"/>
    <property type="match status" value="1"/>
</dbReference>
<feature type="compositionally biased region" description="Low complexity" evidence="5">
    <location>
        <begin position="334"/>
        <end position="348"/>
    </location>
</feature>
<feature type="compositionally biased region" description="Basic and acidic residues" evidence="5">
    <location>
        <begin position="411"/>
        <end position="423"/>
    </location>
</feature>
<feature type="region of interest" description="Disordered" evidence="5">
    <location>
        <begin position="334"/>
        <end position="426"/>
    </location>
</feature>
<gene>
    <name evidence="7" type="ORF">C2845_PM12G11390</name>
</gene>
<protein>
    <recommendedName>
        <fullName evidence="6">NAC domain-containing protein</fullName>
    </recommendedName>
</protein>
<evidence type="ECO:0000313" key="8">
    <source>
        <dbReference type="Proteomes" id="UP000275267"/>
    </source>
</evidence>
<reference evidence="8" key="1">
    <citation type="journal article" date="2019" name="Nat. Commun.">
        <title>The genome of broomcorn millet.</title>
        <authorList>
            <person name="Zou C."/>
            <person name="Miki D."/>
            <person name="Li D."/>
            <person name="Tang Q."/>
            <person name="Xiao L."/>
            <person name="Rajput S."/>
            <person name="Deng P."/>
            <person name="Jia W."/>
            <person name="Huang R."/>
            <person name="Zhang M."/>
            <person name="Sun Y."/>
            <person name="Hu J."/>
            <person name="Fu X."/>
            <person name="Schnable P.S."/>
            <person name="Li F."/>
            <person name="Zhang H."/>
            <person name="Feng B."/>
            <person name="Zhu X."/>
            <person name="Liu R."/>
            <person name="Schnable J.C."/>
            <person name="Zhu J.-K."/>
            <person name="Zhang H."/>
        </authorList>
    </citation>
    <scope>NUCLEOTIDE SEQUENCE [LARGE SCALE GENOMIC DNA]</scope>
</reference>
<feature type="domain" description="NAC" evidence="6">
    <location>
        <begin position="10"/>
        <end position="172"/>
    </location>
</feature>
<dbReference type="AlphaFoldDB" id="A0A3L6QDG4"/>
<dbReference type="Proteomes" id="UP000275267">
    <property type="component" value="Unassembled WGS sequence"/>
</dbReference>
<dbReference type="InterPro" id="IPR003441">
    <property type="entry name" value="NAC-dom"/>
</dbReference>
<evidence type="ECO:0000313" key="7">
    <source>
        <dbReference type="EMBL" id="RLM78751.1"/>
    </source>
</evidence>
<dbReference type="InterPro" id="IPR036093">
    <property type="entry name" value="NAC_dom_sf"/>
</dbReference>
<feature type="region of interest" description="Disordered" evidence="5">
    <location>
        <begin position="452"/>
        <end position="481"/>
    </location>
</feature>
<sequence length="503" mass="55287">MALREIESTLPPGFRFYPSDEELVCHYLLKKVANERIAQGTLVEVDLHAREPWELPEVAKLTASEWYFFSFRDRKYATGSRTNRATRTGYWKATGKDREVRGGGAVVGMRKTLVFYRGRAPNGAKSGWVMHEFRLDTPHSPPRVCADRLPTAKASASERTHEDWVLCRVFQKTKDDGDGSASSPTAFAGTSRVEPPPEPEDHSASPGGGCFGYTPFPPQHEAPVLPQYYYYGDGGTAAADHHYGFPRDDAAGALPGFGGIGGGDGYGFGYFDMGGGFGDVASLGGGVEFPQNMTMMEGSPMEQLTSRWGKGHSTHATTVRPFDLLVAPLQLKQPAGRRAPPAGRPVPRALEKNSSGILFNRHARSSKICAEPMGRRIDGTGARDRRSRKSSGPPVPLPPFPGVGNSAPRPWTKDPARSTDRSGHARAHCSLTTGACRARAVKQRGIWRGGRTWIERRRAHHKKEEAQESQNKKERKPEMSVKFVRPRWDLACSRTHGNGVRDP</sequence>
<evidence type="ECO:0000259" key="6">
    <source>
        <dbReference type="PROSITE" id="PS51005"/>
    </source>
</evidence>
<evidence type="ECO:0000256" key="3">
    <source>
        <dbReference type="ARBA" id="ARBA00023163"/>
    </source>
</evidence>
<dbReference type="GO" id="GO:0006355">
    <property type="term" value="P:regulation of DNA-templated transcription"/>
    <property type="evidence" value="ECO:0007669"/>
    <property type="project" value="InterPro"/>
</dbReference>
<evidence type="ECO:0000256" key="5">
    <source>
        <dbReference type="SAM" id="MobiDB-lite"/>
    </source>
</evidence>
<accession>A0A3L6QDG4</accession>
<evidence type="ECO:0000256" key="4">
    <source>
        <dbReference type="ARBA" id="ARBA00023242"/>
    </source>
</evidence>